<proteinExistence type="inferred from homology"/>
<comment type="caution">
    <text evidence="4">The sequence shown here is derived from an EMBL/GenBank/DDBJ whole genome shotgun (WGS) entry which is preliminary data.</text>
</comment>
<accession>A0A8J5XRP1</accession>
<dbReference type="AlphaFoldDB" id="A0A8J5XRP1"/>
<sequence>MEAKLRTAVTLFEAFKKEYDSPTCDVDKCTAMLNTLKLRMTEFTSLPPFSGPASPTMQQELMLAREILEHAALLSIRMRDIPAFERYVAQLKVYYNDFATALPMSQRQYPVLGLNLLRLLAQNRTAEFHTELELIPPALHDANIYIKYPTQLEQYIMEGSFNKVLNARADGLYSREGEYFMSMLTETVREEIATCSEKAYKSMSAEHACNMLMLPTLPELSAYVEQRGWTMSNGLITFKQSSDKVLELPSMRLIHETLSYAKELERIV</sequence>
<dbReference type="InterPro" id="IPR033464">
    <property type="entry name" value="CSN8_PSD8_EIF3K"/>
</dbReference>
<keyword evidence="2" id="KW-0647">Proteasome</keyword>
<evidence type="ECO:0000313" key="4">
    <source>
        <dbReference type="EMBL" id="KAG8467162.1"/>
    </source>
</evidence>
<dbReference type="FunFam" id="1.25.40.990:FF:000001">
    <property type="entry name" value="26S proteasome non-ATPase regulatory subunit"/>
    <property type="match status" value="1"/>
</dbReference>
<dbReference type="PROSITE" id="PS50250">
    <property type="entry name" value="PCI"/>
    <property type="match status" value="1"/>
</dbReference>
<dbReference type="Gene3D" id="1.25.40.990">
    <property type="match status" value="1"/>
</dbReference>
<dbReference type="InterPro" id="IPR006746">
    <property type="entry name" value="26S_Psome_Rpn12"/>
</dbReference>
<gene>
    <name evidence="4" type="ORF">KFE25_000478</name>
</gene>
<organism evidence="4 5">
    <name type="scientific">Diacronema lutheri</name>
    <name type="common">Unicellular marine alga</name>
    <name type="synonym">Monochrysis lutheri</name>
    <dbReference type="NCBI Taxonomy" id="2081491"/>
    <lineage>
        <taxon>Eukaryota</taxon>
        <taxon>Haptista</taxon>
        <taxon>Haptophyta</taxon>
        <taxon>Pavlovophyceae</taxon>
        <taxon>Pavlovales</taxon>
        <taxon>Pavlovaceae</taxon>
        <taxon>Diacronema</taxon>
    </lineage>
</organism>
<evidence type="ECO:0000313" key="5">
    <source>
        <dbReference type="Proteomes" id="UP000751190"/>
    </source>
</evidence>
<dbReference type="OrthoDB" id="8775810at2759"/>
<dbReference type="GO" id="GO:0005634">
    <property type="term" value="C:nucleus"/>
    <property type="evidence" value="ECO:0007669"/>
    <property type="project" value="TreeGrafter"/>
</dbReference>
<dbReference type="GO" id="GO:0043161">
    <property type="term" value="P:proteasome-mediated ubiquitin-dependent protein catabolic process"/>
    <property type="evidence" value="ECO:0007669"/>
    <property type="project" value="TreeGrafter"/>
</dbReference>
<keyword evidence="5" id="KW-1185">Reference proteome</keyword>
<dbReference type="OMA" id="HIMDGYF"/>
<feature type="domain" description="PCI" evidence="3">
    <location>
        <begin position="82"/>
        <end position="254"/>
    </location>
</feature>
<dbReference type="GO" id="GO:0008541">
    <property type="term" value="C:proteasome regulatory particle, lid subcomplex"/>
    <property type="evidence" value="ECO:0007669"/>
    <property type="project" value="TreeGrafter"/>
</dbReference>
<dbReference type="GO" id="GO:0005829">
    <property type="term" value="C:cytosol"/>
    <property type="evidence" value="ECO:0007669"/>
    <property type="project" value="TreeGrafter"/>
</dbReference>
<dbReference type="PANTHER" id="PTHR12387">
    <property type="entry name" value="26S PROTEASOME NON-ATPASE REGULATORY SUBUNIT 8"/>
    <property type="match status" value="1"/>
</dbReference>
<evidence type="ECO:0000256" key="1">
    <source>
        <dbReference type="ARBA" id="ARBA00009627"/>
    </source>
</evidence>
<dbReference type="EMBL" id="JAGTXO010000006">
    <property type="protein sequence ID" value="KAG8467162.1"/>
    <property type="molecule type" value="Genomic_DNA"/>
</dbReference>
<dbReference type="Pfam" id="PF10075">
    <property type="entry name" value="CSN8_PSD8_EIF3K"/>
    <property type="match status" value="1"/>
</dbReference>
<name>A0A8J5XRP1_DIALT</name>
<dbReference type="PANTHER" id="PTHR12387:SF0">
    <property type="entry name" value="26S PROTEASOME NON-ATPASE REGULATORY SUBUNIT 8"/>
    <property type="match status" value="1"/>
</dbReference>
<protein>
    <recommendedName>
        <fullName evidence="3">PCI domain-containing protein</fullName>
    </recommendedName>
</protein>
<evidence type="ECO:0000259" key="3">
    <source>
        <dbReference type="PROSITE" id="PS50250"/>
    </source>
</evidence>
<dbReference type="InterPro" id="IPR000717">
    <property type="entry name" value="PCI_dom"/>
</dbReference>
<reference evidence="4" key="1">
    <citation type="submission" date="2021-05" db="EMBL/GenBank/DDBJ databases">
        <title>The genome of the haptophyte Pavlova lutheri (Diacronema luteri, Pavlovales) - a model for lipid biosynthesis in eukaryotic algae.</title>
        <authorList>
            <person name="Hulatt C.J."/>
            <person name="Posewitz M.C."/>
        </authorList>
    </citation>
    <scope>NUCLEOTIDE SEQUENCE</scope>
    <source>
        <strain evidence="4">NIVA-4/92</strain>
    </source>
</reference>
<comment type="similarity">
    <text evidence="1">Belongs to the proteasome subunit S14 family.</text>
</comment>
<dbReference type="Proteomes" id="UP000751190">
    <property type="component" value="Unassembled WGS sequence"/>
</dbReference>
<evidence type="ECO:0000256" key="2">
    <source>
        <dbReference type="ARBA" id="ARBA00022942"/>
    </source>
</evidence>